<accession>A0A167LWH2</accession>
<reference evidence="2 3" key="1">
    <citation type="journal article" date="2016" name="Genome Biol. Evol.">
        <title>Divergent and convergent evolution of fungal pathogenicity.</title>
        <authorList>
            <person name="Shang Y."/>
            <person name="Xiao G."/>
            <person name="Zheng P."/>
            <person name="Cen K."/>
            <person name="Zhan S."/>
            <person name="Wang C."/>
        </authorList>
    </citation>
    <scope>NUCLEOTIDE SEQUENCE [LARGE SCALE GENOMIC DNA]</scope>
    <source>
        <strain evidence="2 3">RCEF 264</strain>
    </source>
</reference>
<dbReference type="InterPro" id="IPR002575">
    <property type="entry name" value="Aminoglycoside_PTrfase"/>
</dbReference>
<dbReference type="PANTHER" id="PTHR21310:SF39">
    <property type="entry name" value="AMINOGLYCOSIDE PHOSPHOTRANSFERASE DOMAIN-CONTAINING PROTEIN"/>
    <property type="match status" value="1"/>
</dbReference>
<evidence type="ECO:0000313" key="3">
    <source>
        <dbReference type="Proteomes" id="UP000076874"/>
    </source>
</evidence>
<dbReference type="PANTHER" id="PTHR21310">
    <property type="entry name" value="AMINOGLYCOSIDE PHOSPHOTRANSFERASE-RELATED-RELATED"/>
    <property type="match status" value="1"/>
</dbReference>
<proteinExistence type="predicted"/>
<dbReference type="InterPro" id="IPR011009">
    <property type="entry name" value="Kinase-like_dom_sf"/>
</dbReference>
<comment type="caution">
    <text evidence="2">The sequence shown here is derived from an EMBL/GenBank/DDBJ whole genome shotgun (WGS) entry which is preliminary data.</text>
</comment>
<name>A0A167LWH2_9HYPO</name>
<dbReference type="STRING" id="1081102.A0A167LWH2"/>
<dbReference type="GO" id="GO:0016740">
    <property type="term" value="F:transferase activity"/>
    <property type="evidence" value="ECO:0007669"/>
    <property type="project" value="UniProtKB-KW"/>
</dbReference>
<sequence>MATPKFSDDVELAREYMGVPPPANAHLPTAAELLNLCGTDCPRGGVALPPEAPVFWVKHGHSVYWNEVAAGTVAYHELRRMNSPVRAPAVYYAFQYRFSKFIVMEYISGKTVGKCLEEAESDDEKERLRGQVVLCLSELHRIPIAPGSRPAAVDGDKIRHAAFDCQKAPRHYENADQLEEHMNRFLKRLKIPVQSEGLSREPMVFCHSDWYIDNFMIDDAGGAVVIDFADASILPVSFARHMPWDHRLGFDVHNKVWFPDSERPVENSQAVSSVAGMMPIGLAFFSKLSKDVSGGDEETQKRLADSTSFYFGVGKEEE</sequence>
<dbReference type="InterPro" id="IPR051678">
    <property type="entry name" value="AGP_Transferase"/>
</dbReference>
<dbReference type="Gene3D" id="3.90.1200.10">
    <property type="match status" value="1"/>
</dbReference>
<organism evidence="2 3">
    <name type="scientific">Niveomyces insectorum RCEF 264</name>
    <dbReference type="NCBI Taxonomy" id="1081102"/>
    <lineage>
        <taxon>Eukaryota</taxon>
        <taxon>Fungi</taxon>
        <taxon>Dikarya</taxon>
        <taxon>Ascomycota</taxon>
        <taxon>Pezizomycotina</taxon>
        <taxon>Sordariomycetes</taxon>
        <taxon>Hypocreomycetidae</taxon>
        <taxon>Hypocreales</taxon>
        <taxon>Cordycipitaceae</taxon>
        <taxon>Niveomyces</taxon>
    </lineage>
</organism>
<evidence type="ECO:0000259" key="1">
    <source>
        <dbReference type="Pfam" id="PF01636"/>
    </source>
</evidence>
<keyword evidence="3" id="KW-1185">Reference proteome</keyword>
<dbReference type="Proteomes" id="UP000076874">
    <property type="component" value="Unassembled WGS sequence"/>
</dbReference>
<evidence type="ECO:0000313" key="2">
    <source>
        <dbReference type="EMBL" id="OAA53602.1"/>
    </source>
</evidence>
<dbReference type="EMBL" id="AZHD01000028">
    <property type="protein sequence ID" value="OAA53602.1"/>
    <property type="molecule type" value="Genomic_DNA"/>
</dbReference>
<dbReference type="OrthoDB" id="3250044at2759"/>
<feature type="domain" description="Aminoglycoside phosphotransferase" evidence="1">
    <location>
        <begin position="83"/>
        <end position="236"/>
    </location>
</feature>
<dbReference type="Pfam" id="PF01636">
    <property type="entry name" value="APH"/>
    <property type="match status" value="1"/>
</dbReference>
<gene>
    <name evidence="2" type="ORF">SPI_09309</name>
</gene>
<dbReference type="AlphaFoldDB" id="A0A167LWH2"/>
<dbReference type="SUPFAM" id="SSF56112">
    <property type="entry name" value="Protein kinase-like (PK-like)"/>
    <property type="match status" value="1"/>
</dbReference>
<keyword evidence="2" id="KW-0808">Transferase</keyword>
<protein>
    <submittedName>
        <fullName evidence="2">Aminoglycoside phosphotransferase</fullName>
    </submittedName>
</protein>